<proteinExistence type="predicted"/>
<sequence>MAVREVRSRRECALPVSGTGKGASVRRPADRAYVREGRAIHDRVWPAARRVRHGLDPATLTLPVRPLGIAQRAPGPGGTCLPGDRPPAALQVDAATVPGGPALSGRARPLRGPPFDMAWFGVPRTDKPVYGFEQFSHPGEAARTSSNIRPEEFGASTFPQSTCESQWLRSTDGARPMARLEGKRQSFHLFSGRLNGSTLDRRGTLDVHSSRPRRWRRPGDVGESAAVSGAVSNGRGADALTTRRLSAVESGTHDSPAFVFVPLKLSETHGPLSLSGRRIASHGPR</sequence>
<evidence type="ECO:0000313" key="2">
    <source>
        <dbReference type="Proteomes" id="UP000805193"/>
    </source>
</evidence>
<reference evidence="1 2" key="1">
    <citation type="journal article" date="2020" name="Cell">
        <title>Large-Scale Comparative Analyses of Tick Genomes Elucidate Their Genetic Diversity and Vector Capacities.</title>
        <authorList>
            <consortium name="Tick Genome and Microbiome Consortium (TIGMIC)"/>
            <person name="Jia N."/>
            <person name="Wang J."/>
            <person name="Shi W."/>
            <person name="Du L."/>
            <person name="Sun Y."/>
            <person name="Zhan W."/>
            <person name="Jiang J.F."/>
            <person name="Wang Q."/>
            <person name="Zhang B."/>
            <person name="Ji P."/>
            <person name="Bell-Sakyi L."/>
            <person name="Cui X.M."/>
            <person name="Yuan T.T."/>
            <person name="Jiang B.G."/>
            <person name="Yang W.F."/>
            <person name="Lam T.T."/>
            <person name="Chang Q.C."/>
            <person name="Ding S.J."/>
            <person name="Wang X.J."/>
            <person name="Zhu J.G."/>
            <person name="Ruan X.D."/>
            <person name="Zhao L."/>
            <person name="Wei J.T."/>
            <person name="Ye R.Z."/>
            <person name="Que T.C."/>
            <person name="Du C.H."/>
            <person name="Zhou Y.H."/>
            <person name="Cheng J.X."/>
            <person name="Dai P.F."/>
            <person name="Guo W.B."/>
            <person name="Han X.H."/>
            <person name="Huang E.J."/>
            <person name="Li L.F."/>
            <person name="Wei W."/>
            <person name="Gao Y.C."/>
            <person name="Liu J.Z."/>
            <person name="Shao H.Z."/>
            <person name="Wang X."/>
            <person name="Wang C.C."/>
            <person name="Yang T.C."/>
            <person name="Huo Q.B."/>
            <person name="Li W."/>
            <person name="Chen H.Y."/>
            <person name="Chen S.E."/>
            <person name="Zhou L.G."/>
            <person name="Ni X.B."/>
            <person name="Tian J.H."/>
            <person name="Sheng Y."/>
            <person name="Liu T."/>
            <person name="Pan Y.S."/>
            <person name="Xia L.Y."/>
            <person name="Li J."/>
            <person name="Zhao F."/>
            <person name="Cao W.C."/>
        </authorList>
    </citation>
    <scope>NUCLEOTIDE SEQUENCE [LARGE SCALE GENOMIC DNA]</scope>
    <source>
        <strain evidence="1">Iper-2018</strain>
    </source>
</reference>
<dbReference type="EMBL" id="JABSTQ010010904">
    <property type="protein sequence ID" value="KAG0416937.1"/>
    <property type="molecule type" value="Genomic_DNA"/>
</dbReference>
<keyword evidence="2" id="KW-1185">Reference proteome</keyword>
<organism evidence="1 2">
    <name type="scientific">Ixodes persulcatus</name>
    <name type="common">Taiga tick</name>
    <dbReference type="NCBI Taxonomy" id="34615"/>
    <lineage>
        <taxon>Eukaryota</taxon>
        <taxon>Metazoa</taxon>
        <taxon>Ecdysozoa</taxon>
        <taxon>Arthropoda</taxon>
        <taxon>Chelicerata</taxon>
        <taxon>Arachnida</taxon>
        <taxon>Acari</taxon>
        <taxon>Parasitiformes</taxon>
        <taxon>Ixodida</taxon>
        <taxon>Ixodoidea</taxon>
        <taxon>Ixodidae</taxon>
        <taxon>Ixodinae</taxon>
        <taxon>Ixodes</taxon>
    </lineage>
</organism>
<accession>A0AC60PC74</accession>
<name>A0AC60PC74_IXOPE</name>
<evidence type="ECO:0000313" key="1">
    <source>
        <dbReference type="EMBL" id="KAG0416937.1"/>
    </source>
</evidence>
<protein>
    <submittedName>
        <fullName evidence="1">Uncharacterized protein</fullName>
    </submittedName>
</protein>
<dbReference type="Proteomes" id="UP000805193">
    <property type="component" value="Unassembled WGS sequence"/>
</dbReference>
<gene>
    <name evidence="1" type="ORF">HPB47_006035</name>
</gene>
<comment type="caution">
    <text evidence="1">The sequence shown here is derived from an EMBL/GenBank/DDBJ whole genome shotgun (WGS) entry which is preliminary data.</text>
</comment>